<reference evidence="3" key="1">
    <citation type="journal article" date="2019" name="Int. J. Syst. Evol. Microbiol.">
        <title>The Global Catalogue of Microorganisms (GCM) 10K type strain sequencing project: providing services to taxonomists for standard genome sequencing and annotation.</title>
        <authorList>
            <consortium name="The Broad Institute Genomics Platform"/>
            <consortium name="The Broad Institute Genome Sequencing Center for Infectious Disease"/>
            <person name="Wu L."/>
            <person name="Ma J."/>
        </authorList>
    </citation>
    <scope>NUCLEOTIDE SEQUENCE [LARGE SCALE GENOMIC DNA]</scope>
    <source>
        <strain evidence="3">NBRC 105001</strain>
    </source>
</reference>
<proteinExistence type="predicted"/>
<keyword evidence="3" id="KW-1185">Reference proteome</keyword>
<sequence>MFFICKLEHKEAKQEKKKYEKYKNQKKNANESKQQRTKTKSILIKPMPIHVSKHLSTCAKETYIYPKYMINDKPHKPTTPHLRWRPNDLLRPGL</sequence>
<comment type="caution">
    <text evidence="2">The sequence shown here is derived from an EMBL/GenBank/DDBJ whole genome shotgun (WGS) entry which is preliminary data.</text>
</comment>
<gene>
    <name evidence="2" type="ORF">GCM10007855_42070</name>
</gene>
<feature type="region of interest" description="Disordered" evidence="1">
    <location>
        <begin position="14"/>
        <end position="41"/>
    </location>
</feature>
<feature type="region of interest" description="Disordered" evidence="1">
    <location>
        <begin position="74"/>
        <end position="94"/>
    </location>
</feature>
<evidence type="ECO:0000313" key="3">
    <source>
        <dbReference type="Proteomes" id="UP001156660"/>
    </source>
</evidence>
<dbReference type="EMBL" id="BSOU01000108">
    <property type="protein sequence ID" value="GLR77330.1"/>
    <property type="molecule type" value="Genomic_DNA"/>
</dbReference>
<name>A0ABQ6ATQ5_9GAMM</name>
<dbReference type="Proteomes" id="UP001156660">
    <property type="component" value="Unassembled WGS sequence"/>
</dbReference>
<accession>A0ABQ6ATQ5</accession>
<feature type="compositionally biased region" description="Basic and acidic residues" evidence="1">
    <location>
        <begin position="14"/>
        <end position="34"/>
    </location>
</feature>
<evidence type="ECO:0000256" key="1">
    <source>
        <dbReference type="SAM" id="MobiDB-lite"/>
    </source>
</evidence>
<protein>
    <submittedName>
        <fullName evidence="2">Uncharacterized protein</fullName>
    </submittedName>
</protein>
<evidence type="ECO:0000313" key="2">
    <source>
        <dbReference type="EMBL" id="GLR77330.1"/>
    </source>
</evidence>
<organism evidence="2 3">
    <name type="scientific">Aliivibrio sifiae</name>
    <dbReference type="NCBI Taxonomy" id="566293"/>
    <lineage>
        <taxon>Bacteria</taxon>
        <taxon>Pseudomonadati</taxon>
        <taxon>Pseudomonadota</taxon>
        <taxon>Gammaproteobacteria</taxon>
        <taxon>Vibrionales</taxon>
        <taxon>Vibrionaceae</taxon>
        <taxon>Aliivibrio</taxon>
    </lineage>
</organism>